<evidence type="ECO:0000256" key="4">
    <source>
        <dbReference type="ARBA" id="ARBA00022989"/>
    </source>
</evidence>
<dbReference type="Proteomes" id="UP000008743">
    <property type="component" value="Unassembled WGS sequence"/>
</dbReference>
<dbReference type="InterPro" id="IPR011701">
    <property type="entry name" value="MFS"/>
</dbReference>
<feature type="compositionally biased region" description="Basic and acidic residues" evidence="6">
    <location>
        <begin position="86"/>
        <end position="104"/>
    </location>
</feature>
<proteinExistence type="predicted"/>
<dbReference type="PANTHER" id="PTHR23506:SF23">
    <property type="entry name" value="GH10249P"/>
    <property type="match status" value="1"/>
</dbReference>
<feature type="transmembrane region" description="Helical" evidence="7">
    <location>
        <begin position="496"/>
        <end position="518"/>
    </location>
</feature>
<feature type="compositionally biased region" description="Polar residues" evidence="6">
    <location>
        <begin position="380"/>
        <end position="392"/>
    </location>
</feature>
<keyword evidence="2" id="KW-0813">Transport</keyword>
<evidence type="ECO:0000256" key="3">
    <source>
        <dbReference type="ARBA" id="ARBA00022692"/>
    </source>
</evidence>
<accession>A0A0D2VFB0</accession>
<dbReference type="GO" id="GO:0022857">
    <property type="term" value="F:transmembrane transporter activity"/>
    <property type="evidence" value="ECO:0007669"/>
    <property type="project" value="InterPro"/>
</dbReference>
<reference evidence="9" key="1">
    <citation type="submission" date="2011-02" db="EMBL/GenBank/DDBJ databases">
        <title>The Genome Sequence of Capsaspora owczarzaki ATCC 30864.</title>
        <authorList>
            <person name="Russ C."/>
            <person name="Cuomo C."/>
            <person name="Burger G."/>
            <person name="Gray M.W."/>
            <person name="Holland P.W.H."/>
            <person name="King N."/>
            <person name="Lang F.B.F."/>
            <person name="Roger A.J."/>
            <person name="Ruiz-Trillo I."/>
            <person name="Young S.K."/>
            <person name="Zeng Q."/>
            <person name="Gargeya S."/>
            <person name="Alvarado L."/>
            <person name="Berlin A."/>
            <person name="Chapman S.B."/>
            <person name="Chen Z."/>
            <person name="Freedman E."/>
            <person name="Gellesch M."/>
            <person name="Goldberg J."/>
            <person name="Griggs A."/>
            <person name="Gujja S."/>
            <person name="Heilman E."/>
            <person name="Heiman D."/>
            <person name="Howarth C."/>
            <person name="Mehta T."/>
            <person name="Neiman D."/>
            <person name="Pearson M."/>
            <person name="Roberts A."/>
            <person name="Saif S."/>
            <person name="Shea T."/>
            <person name="Shenoy N."/>
            <person name="Sisk P."/>
            <person name="Stolte C."/>
            <person name="Sykes S."/>
            <person name="White J."/>
            <person name="Yandava C."/>
            <person name="Haas B."/>
            <person name="Nusbaum C."/>
            <person name="Birren B."/>
        </authorList>
    </citation>
    <scope>NUCLEOTIDE SEQUENCE</scope>
    <source>
        <strain evidence="9">ATCC 30864</strain>
    </source>
</reference>
<evidence type="ECO:0000256" key="7">
    <source>
        <dbReference type="SAM" id="Phobius"/>
    </source>
</evidence>
<dbReference type="InterPro" id="IPR050930">
    <property type="entry name" value="MFS_Vesicular_Transporter"/>
</dbReference>
<dbReference type="RefSeq" id="XP_004364937.2">
    <property type="nucleotide sequence ID" value="XM_004364880.2"/>
</dbReference>
<dbReference type="PANTHER" id="PTHR23506">
    <property type="entry name" value="GH10249P"/>
    <property type="match status" value="1"/>
</dbReference>
<evidence type="ECO:0008006" key="10">
    <source>
        <dbReference type="Google" id="ProtNLM"/>
    </source>
</evidence>
<evidence type="ECO:0000256" key="6">
    <source>
        <dbReference type="SAM" id="MobiDB-lite"/>
    </source>
</evidence>
<feature type="transmembrane region" description="Helical" evidence="7">
    <location>
        <begin position="450"/>
        <end position="476"/>
    </location>
</feature>
<feature type="transmembrane region" description="Helical" evidence="7">
    <location>
        <begin position="605"/>
        <end position="627"/>
    </location>
</feature>
<dbReference type="Gene3D" id="1.20.1250.20">
    <property type="entry name" value="MFS general substrate transporter like domains"/>
    <property type="match status" value="2"/>
</dbReference>
<feature type="region of interest" description="Disordered" evidence="6">
    <location>
        <begin position="367"/>
        <end position="392"/>
    </location>
</feature>
<gene>
    <name evidence="8" type="ORF">CAOG_000066</name>
</gene>
<evidence type="ECO:0000313" key="8">
    <source>
        <dbReference type="EMBL" id="KJE88407.1"/>
    </source>
</evidence>
<keyword evidence="5 7" id="KW-0472">Membrane</keyword>
<dbReference type="Pfam" id="PF07690">
    <property type="entry name" value="MFS_1"/>
    <property type="match status" value="1"/>
</dbReference>
<evidence type="ECO:0000256" key="2">
    <source>
        <dbReference type="ARBA" id="ARBA00022448"/>
    </source>
</evidence>
<keyword evidence="9" id="KW-1185">Reference proteome</keyword>
<evidence type="ECO:0000256" key="5">
    <source>
        <dbReference type="ARBA" id="ARBA00023136"/>
    </source>
</evidence>
<keyword evidence="4 7" id="KW-1133">Transmembrane helix</keyword>
<feature type="region of interest" description="Disordered" evidence="6">
    <location>
        <begin position="1"/>
        <end position="40"/>
    </location>
</feature>
<protein>
    <recommendedName>
        <fullName evidence="10">Major facilitator superfamily (MFS) profile domain-containing protein</fullName>
    </recommendedName>
</protein>
<feature type="compositionally biased region" description="Low complexity" evidence="6">
    <location>
        <begin position="8"/>
        <end position="35"/>
    </location>
</feature>
<dbReference type="SUPFAM" id="SSF103473">
    <property type="entry name" value="MFS general substrate transporter"/>
    <property type="match status" value="1"/>
</dbReference>
<dbReference type="InParanoid" id="A0A0D2VFB0"/>
<feature type="transmembrane region" description="Helical" evidence="7">
    <location>
        <begin position="236"/>
        <end position="254"/>
    </location>
</feature>
<comment type="subcellular location">
    <subcellularLocation>
        <location evidence="1">Membrane</location>
        <topology evidence="1">Multi-pass membrane protein</topology>
    </subcellularLocation>
</comment>
<organism evidence="8 9">
    <name type="scientific">Capsaspora owczarzaki (strain ATCC 30864)</name>
    <dbReference type="NCBI Taxonomy" id="595528"/>
    <lineage>
        <taxon>Eukaryota</taxon>
        <taxon>Filasterea</taxon>
        <taxon>Capsaspora</taxon>
    </lineage>
</organism>
<name>A0A0D2VFB0_CAPO3</name>
<sequence length="662" mass="71915">MTSSALPIDAAADADIALQQSTSDSEQQQQQQHQQPNGRALAYGGKVAVADRTINSNRSSMNGIRMGRGARAYGQLIDDNDDGNDVDDHHRNDSIVKDMDRENTDPTQGPSAADCSLDQSTHSLRLNGDSSDDEDDKQLMSTAVDRRPWYRRMFQRAPRQAPAKRWRPNLSVIILALGISLSLLGDGSIYSIIPANYESIGLEPWQTGFILSANRWIRLISNRVMEHFYFRVRPMYLMVGALTVGSITAFSYVFPPPFALFVISRAAWGVCWSTIRQVSVMNVMMTADDEHLGATMGIQDSISRIGYLAGNVFGGIGFDNMGYQNIMVLLASLTVLGIPLGYLGMRREELEVSRIADEEDRLAAEEAAAAADAADELENSDNNTASDQSATSLEARESHLALEVLPVETEEAAQLHKPARVSATQRALERIRAKRNSNPNESLKQKMMRVWPLLVCGTVYGMVGEGMIISSLGLILKETVGDAFELGSLTIPVTTLAGVFLASRWIVDLIAGTFLGLLSDRIGSHRAAVLYFSMGALALMSSASFMPLLIIMFFAATGANIVLLAEVGRAGVVGYYMTAADLGAAMGPLIPWTIEQLHASTTTMFYVGGAAYTVAAATAFFGLKHLAAQRAEQLKKRLAAQQIKLQRTASRRKSSTAASRSA</sequence>
<feature type="transmembrane region" description="Helical" evidence="7">
    <location>
        <begin position="326"/>
        <end position="345"/>
    </location>
</feature>
<evidence type="ECO:0000313" key="9">
    <source>
        <dbReference type="Proteomes" id="UP000008743"/>
    </source>
</evidence>
<feature type="region of interest" description="Disordered" evidence="6">
    <location>
        <begin position="75"/>
        <end position="141"/>
    </location>
</feature>
<dbReference type="AlphaFoldDB" id="A0A0D2VFB0"/>
<dbReference type="InterPro" id="IPR036259">
    <property type="entry name" value="MFS_trans_sf"/>
</dbReference>
<feature type="transmembrane region" description="Helical" evidence="7">
    <location>
        <begin position="170"/>
        <end position="193"/>
    </location>
</feature>
<dbReference type="EMBL" id="KE346360">
    <property type="protein sequence ID" value="KJE88407.1"/>
    <property type="molecule type" value="Genomic_DNA"/>
</dbReference>
<keyword evidence="3 7" id="KW-0812">Transmembrane</keyword>
<feature type="transmembrane region" description="Helical" evidence="7">
    <location>
        <begin position="530"/>
        <end position="556"/>
    </location>
</feature>
<dbReference type="GO" id="GO:0016020">
    <property type="term" value="C:membrane"/>
    <property type="evidence" value="ECO:0007669"/>
    <property type="project" value="UniProtKB-SubCell"/>
</dbReference>
<evidence type="ECO:0000256" key="1">
    <source>
        <dbReference type="ARBA" id="ARBA00004141"/>
    </source>
</evidence>